<comment type="caution">
    <text evidence="8">The sequence shown here is derived from an EMBL/GenBank/DDBJ whole genome shotgun (WGS) entry which is preliminary data.</text>
</comment>
<keyword evidence="9" id="KW-1185">Reference proteome</keyword>
<dbReference type="SUPFAM" id="SSF88659">
    <property type="entry name" value="Sigma3 and sigma4 domains of RNA polymerase sigma factors"/>
    <property type="match status" value="1"/>
</dbReference>
<dbReference type="InterPro" id="IPR014284">
    <property type="entry name" value="RNA_pol_sigma-70_dom"/>
</dbReference>
<dbReference type="AlphaFoldDB" id="A0A2A4G4U3"/>
<dbReference type="OrthoDB" id="1027298at2"/>
<sequence>MGPFKYLLLLFASLGKFVSHGSTKNLSDEELVELIKKSDNTLLFTQLYDRFSVKVYNKCLSFTKKKDVAKDLTQDVFLKVFTKLHTFEGRSKFSTWLYALTYNLCVNYKKKGKSSAMDFLGDSLEKHEFYLEQDEEDVDEDELFEIRAESLKIALEKIDPEDKALLLLKYQDEVSIKDLQEVMGLGQSAVKMRLKRARNRVVKATTASKDEKKKESLQGNRD</sequence>
<evidence type="ECO:0000256" key="5">
    <source>
        <dbReference type="SAM" id="MobiDB-lite"/>
    </source>
</evidence>
<feature type="domain" description="RNA polymerase sigma-70 region 2" evidence="6">
    <location>
        <begin position="47"/>
        <end position="112"/>
    </location>
</feature>
<dbReference type="InterPro" id="IPR039425">
    <property type="entry name" value="RNA_pol_sigma-70-like"/>
</dbReference>
<dbReference type="InterPro" id="IPR036388">
    <property type="entry name" value="WH-like_DNA-bd_sf"/>
</dbReference>
<evidence type="ECO:0000313" key="9">
    <source>
        <dbReference type="Proteomes" id="UP000219559"/>
    </source>
</evidence>
<evidence type="ECO:0008006" key="10">
    <source>
        <dbReference type="Google" id="ProtNLM"/>
    </source>
</evidence>
<dbReference type="PANTHER" id="PTHR43133">
    <property type="entry name" value="RNA POLYMERASE ECF-TYPE SIGMA FACTO"/>
    <property type="match status" value="1"/>
</dbReference>
<keyword evidence="3" id="KW-0731">Sigma factor</keyword>
<keyword evidence="4" id="KW-0804">Transcription</keyword>
<accession>A0A2A4G4U3</accession>
<feature type="domain" description="RNA polymerase sigma factor 70 region 4 type 2" evidence="7">
    <location>
        <begin position="154"/>
        <end position="200"/>
    </location>
</feature>
<dbReference type="InterPro" id="IPR007627">
    <property type="entry name" value="RNA_pol_sigma70_r2"/>
</dbReference>
<feature type="region of interest" description="Disordered" evidence="5">
    <location>
        <begin position="201"/>
        <end position="222"/>
    </location>
</feature>
<dbReference type="Gene3D" id="1.10.10.10">
    <property type="entry name" value="Winged helix-like DNA-binding domain superfamily/Winged helix DNA-binding domain"/>
    <property type="match status" value="1"/>
</dbReference>
<dbReference type="RefSeq" id="WP_097441094.1">
    <property type="nucleotide sequence ID" value="NZ_KZ300477.1"/>
</dbReference>
<organism evidence="8 9">
    <name type="scientific">Sediminicola luteus</name>
    <dbReference type="NCBI Taxonomy" id="319238"/>
    <lineage>
        <taxon>Bacteria</taxon>
        <taxon>Pseudomonadati</taxon>
        <taxon>Bacteroidota</taxon>
        <taxon>Flavobacteriia</taxon>
        <taxon>Flavobacteriales</taxon>
        <taxon>Flavobacteriaceae</taxon>
        <taxon>Sediminicola</taxon>
    </lineage>
</organism>
<name>A0A2A4G4U3_9FLAO</name>
<evidence type="ECO:0000256" key="4">
    <source>
        <dbReference type="ARBA" id="ARBA00023163"/>
    </source>
</evidence>
<evidence type="ECO:0000256" key="3">
    <source>
        <dbReference type="ARBA" id="ARBA00023082"/>
    </source>
</evidence>
<evidence type="ECO:0000259" key="7">
    <source>
        <dbReference type="Pfam" id="PF08281"/>
    </source>
</evidence>
<dbReference type="InterPro" id="IPR013249">
    <property type="entry name" value="RNA_pol_sigma70_r4_t2"/>
</dbReference>
<protein>
    <recommendedName>
        <fullName evidence="10">RNA polymerase subunit sigma-70</fullName>
    </recommendedName>
</protein>
<dbReference type="SUPFAM" id="SSF88946">
    <property type="entry name" value="Sigma2 domain of RNA polymerase sigma factors"/>
    <property type="match status" value="1"/>
</dbReference>
<gene>
    <name evidence="8" type="ORF">B7P33_17055</name>
</gene>
<dbReference type="Pfam" id="PF04542">
    <property type="entry name" value="Sigma70_r2"/>
    <property type="match status" value="1"/>
</dbReference>
<reference evidence="8 9" key="1">
    <citation type="submission" date="2017-04" db="EMBL/GenBank/DDBJ databases">
        <title>A new member of the family Flavobacteriaceae isolated from ascidians.</title>
        <authorList>
            <person name="Chen L."/>
        </authorList>
    </citation>
    <scope>NUCLEOTIDE SEQUENCE [LARGE SCALE GENOMIC DNA]</scope>
    <source>
        <strain evidence="8 9">HQA918</strain>
    </source>
</reference>
<dbReference type="GO" id="GO:0016987">
    <property type="term" value="F:sigma factor activity"/>
    <property type="evidence" value="ECO:0007669"/>
    <property type="project" value="UniProtKB-KW"/>
</dbReference>
<dbReference type="Gene3D" id="1.10.1740.10">
    <property type="match status" value="1"/>
</dbReference>
<dbReference type="Pfam" id="PF08281">
    <property type="entry name" value="Sigma70_r4_2"/>
    <property type="match status" value="1"/>
</dbReference>
<comment type="similarity">
    <text evidence="1">Belongs to the sigma-70 factor family. ECF subfamily.</text>
</comment>
<keyword evidence="2" id="KW-0805">Transcription regulation</keyword>
<dbReference type="InterPro" id="IPR013325">
    <property type="entry name" value="RNA_pol_sigma_r2"/>
</dbReference>
<evidence type="ECO:0000256" key="1">
    <source>
        <dbReference type="ARBA" id="ARBA00010641"/>
    </source>
</evidence>
<dbReference type="GO" id="GO:0006352">
    <property type="term" value="P:DNA-templated transcription initiation"/>
    <property type="evidence" value="ECO:0007669"/>
    <property type="project" value="InterPro"/>
</dbReference>
<feature type="compositionally biased region" description="Basic and acidic residues" evidence="5">
    <location>
        <begin position="208"/>
        <end position="222"/>
    </location>
</feature>
<dbReference type="PANTHER" id="PTHR43133:SF51">
    <property type="entry name" value="RNA POLYMERASE SIGMA FACTOR"/>
    <property type="match status" value="1"/>
</dbReference>
<evidence type="ECO:0000313" key="8">
    <source>
        <dbReference type="EMBL" id="PCE62984.1"/>
    </source>
</evidence>
<evidence type="ECO:0000256" key="2">
    <source>
        <dbReference type="ARBA" id="ARBA00023015"/>
    </source>
</evidence>
<dbReference type="NCBIfam" id="TIGR02937">
    <property type="entry name" value="sigma70-ECF"/>
    <property type="match status" value="1"/>
</dbReference>
<dbReference type="InterPro" id="IPR013324">
    <property type="entry name" value="RNA_pol_sigma_r3/r4-like"/>
</dbReference>
<evidence type="ECO:0000259" key="6">
    <source>
        <dbReference type="Pfam" id="PF04542"/>
    </source>
</evidence>
<dbReference type="GO" id="GO:0003677">
    <property type="term" value="F:DNA binding"/>
    <property type="evidence" value="ECO:0007669"/>
    <property type="project" value="InterPro"/>
</dbReference>
<proteinExistence type="inferred from homology"/>
<dbReference type="EMBL" id="NBWU01000007">
    <property type="protein sequence ID" value="PCE62984.1"/>
    <property type="molecule type" value="Genomic_DNA"/>
</dbReference>
<dbReference type="Proteomes" id="UP000219559">
    <property type="component" value="Unassembled WGS sequence"/>
</dbReference>